<dbReference type="AlphaFoldDB" id="M6CP57"/>
<accession>M6CP57</accession>
<sequence>MTSLFNLRTSELPSGFRLQSLEVLNWGTFNGQVWKLSPEGDNFLLTGANGSGKSTLVDAVLTLLVPSNKRNYNIASGFESRRKDRSEKTYVEGHYGRDASGAEGILKVRKNQEDCYSVLSAVFSEPEKNTFVALAQVFWFQGGELNKFFLIADKPLSVRDSLLLNRRSIKNLKADLKNEGVRIFENFKAYSAEFRNLVGLRSEKAIDLFNQIVGIKSLGVLNDFVREHMLERIDVRSKIEELDKSYSNLSEAYQAIVKAREQLKLLEPIGEKAGDLRKVRTKIKFAEKLLKSLVPYFSKLHLEILSKDEKEKELELSKIQDQLYSIRADVERLREAELKIAVSLENNDTVRRIADLKKRIEDLQKEKSIRDGSWKQYSDLASSLNLPYERKETDFYEVFRLSGVRLEENESHKEILRTQITELEVENKSLEKRNRITGEEIAHLKKSKHLLHPDKVKIRNQISETLGISVQELPFVCELIQVKETERPWLGAIERLMHSFGLRMLVPEIHYKRITEYVNRTFLNSKFTYFRMLPVSGYSNESPANKNEVFYKLEIKPELDSEKRRWIESQILRDYNYVCCDIDSFYNYDKAITTEGLIKTGKIRHEKDDRSNVSDGRNFILGWNNLEKIRALEEEFVETGKRIYELTSKLKEYRKQEDTNSQERSDLNRIREFNVFSKIDIEGIQSDLQKSNVYLEELERSSEDYKKLKSQHDTVKKSLGESVLLEKEAEKTITVLEQRIDQIQEKRSELLQTVSEYSLEELSDAFEEISKRTLDETLTGENLYMIRKKLKEFMESEKTELVSEEFKIADDLNKRLDKYVKKFSEDSERIGLVGNADYIESFEEELEKIRKERLPEFENRFRTMMDDKVSKQIIEFKMGLEDDVLEIKERIQELNESLRWLDYVKDKTYIQLEFSDTKNKEIVGENGFKFLLKECIPNVGDGSSNEDKFQKIRELLDRLKVQDGNDRWSKSVTDTRNWLDFRVVEFDKETNKPKEVYDSSAGKSGGQTVKLAYTILASAIAYQFGFRNKKSFRFVVIDEMFNNLDNSNSKYAMDLFQQLGLQLLVVTPMDRIGVVEPYISSANFVSINSEGNGSSVVPITKEKLKNNKLENYVLENGNVSS</sequence>
<evidence type="ECO:0000256" key="1">
    <source>
        <dbReference type="SAM" id="Coils"/>
    </source>
</evidence>
<evidence type="ECO:0000313" key="2">
    <source>
        <dbReference type="EMBL" id="EMJ93489.1"/>
    </source>
</evidence>
<dbReference type="Pfam" id="PF13558">
    <property type="entry name" value="SbcC_Walker_B"/>
    <property type="match status" value="1"/>
</dbReference>
<gene>
    <name evidence="2" type="ORF">LEP1GSC194_1203</name>
</gene>
<dbReference type="SUPFAM" id="SSF52540">
    <property type="entry name" value="P-loop containing nucleoside triphosphate hydrolases"/>
    <property type="match status" value="2"/>
</dbReference>
<organism evidence="2 3">
    <name type="scientific">Leptospira alstonii serovar Sichuan str. 79601</name>
    <dbReference type="NCBI Taxonomy" id="1218565"/>
    <lineage>
        <taxon>Bacteria</taxon>
        <taxon>Pseudomonadati</taxon>
        <taxon>Spirochaetota</taxon>
        <taxon>Spirochaetia</taxon>
        <taxon>Leptospirales</taxon>
        <taxon>Leptospiraceae</taxon>
        <taxon>Leptospira</taxon>
    </lineage>
</organism>
<dbReference type="RefSeq" id="WP_020774127.1">
    <property type="nucleotide sequence ID" value="NZ_ANIK01000065.1"/>
</dbReference>
<dbReference type="Gene3D" id="3.40.50.300">
    <property type="entry name" value="P-loop containing nucleotide triphosphate hydrolases"/>
    <property type="match status" value="2"/>
</dbReference>
<dbReference type="GO" id="GO:0000731">
    <property type="term" value="P:DNA synthesis involved in DNA repair"/>
    <property type="evidence" value="ECO:0007669"/>
    <property type="project" value="TreeGrafter"/>
</dbReference>
<evidence type="ECO:0008006" key="4">
    <source>
        <dbReference type="Google" id="ProtNLM"/>
    </source>
</evidence>
<dbReference type="Pfam" id="PF13555">
    <property type="entry name" value="AAA_29"/>
    <property type="match status" value="1"/>
</dbReference>
<dbReference type="PATRIC" id="fig|1218565.3.peg.3049"/>
<name>M6CP57_9LEPT</name>
<reference evidence="2 3" key="1">
    <citation type="submission" date="2013-01" db="EMBL/GenBank/DDBJ databases">
        <authorList>
            <person name="Harkins D.M."/>
            <person name="Durkin A.S."/>
            <person name="Brinkac L.M."/>
            <person name="Haft D.H."/>
            <person name="Selengut J.D."/>
            <person name="Sanka R."/>
            <person name="DePew J."/>
            <person name="Purushe J."/>
            <person name="Galloway R.L."/>
            <person name="Vinetz J.M."/>
            <person name="Sutton G.G."/>
            <person name="Nierman W.C."/>
            <person name="Fouts D.E."/>
        </authorList>
    </citation>
    <scope>NUCLEOTIDE SEQUENCE [LARGE SCALE GENOMIC DNA]</scope>
    <source>
        <strain evidence="2 3">79601</strain>
    </source>
</reference>
<feature type="coiled-coil region" evidence="1">
    <location>
        <begin position="406"/>
        <end position="440"/>
    </location>
</feature>
<dbReference type="Proteomes" id="UP000011988">
    <property type="component" value="Unassembled WGS sequence"/>
</dbReference>
<dbReference type="CDD" id="cd00267">
    <property type="entry name" value="ABC_ATPase"/>
    <property type="match status" value="1"/>
</dbReference>
<comment type="caution">
    <text evidence="2">The sequence shown here is derived from an EMBL/GenBank/DDBJ whole genome shotgun (WGS) entry which is preliminary data.</text>
</comment>
<dbReference type="PANTHER" id="PTHR32182">
    <property type="entry name" value="DNA REPLICATION AND REPAIR PROTEIN RECF"/>
    <property type="match status" value="1"/>
</dbReference>
<dbReference type="PANTHER" id="PTHR32182:SF0">
    <property type="entry name" value="DNA REPLICATION AND REPAIR PROTEIN RECF"/>
    <property type="match status" value="1"/>
</dbReference>
<protein>
    <recommendedName>
        <fullName evidence="4">AAA domain protein</fullName>
    </recommendedName>
</protein>
<evidence type="ECO:0000313" key="3">
    <source>
        <dbReference type="Proteomes" id="UP000011988"/>
    </source>
</evidence>
<feature type="coiled-coil region" evidence="1">
    <location>
        <begin position="302"/>
        <end position="366"/>
    </location>
</feature>
<proteinExistence type="predicted"/>
<dbReference type="GO" id="GO:0006302">
    <property type="term" value="P:double-strand break repair"/>
    <property type="evidence" value="ECO:0007669"/>
    <property type="project" value="TreeGrafter"/>
</dbReference>
<dbReference type="EMBL" id="ANIK01000065">
    <property type="protein sequence ID" value="EMJ93489.1"/>
    <property type="molecule type" value="Genomic_DNA"/>
</dbReference>
<feature type="coiled-coil region" evidence="1">
    <location>
        <begin position="691"/>
        <end position="760"/>
    </location>
</feature>
<dbReference type="InterPro" id="IPR027417">
    <property type="entry name" value="P-loop_NTPase"/>
</dbReference>
<keyword evidence="1" id="KW-0175">Coiled coil</keyword>
<dbReference type="OrthoDB" id="174137at2"/>